<sequence length="82" mass="9282">MVGRASWMARRQHEAHLRSVPLRPKERVVTEYADRIRRRVRIARLGRGLFLLFALAGLVGGAVRGCRALRARADDVHVAPRS</sequence>
<keyword evidence="1" id="KW-1133">Transmembrane helix</keyword>
<feature type="transmembrane region" description="Helical" evidence="1">
    <location>
        <begin position="45"/>
        <end position="63"/>
    </location>
</feature>
<reference evidence="2 3" key="1">
    <citation type="submission" date="2015-03" db="EMBL/GenBank/DDBJ databases">
        <title>Genome assembly of Sandaracinus amylolyticus DSM 53668.</title>
        <authorList>
            <person name="Sharma G."/>
            <person name="Subramanian S."/>
        </authorList>
    </citation>
    <scope>NUCLEOTIDE SEQUENCE [LARGE SCALE GENOMIC DNA]</scope>
    <source>
        <strain evidence="2 3">DSM 53668</strain>
    </source>
</reference>
<keyword evidence="1" id="KW-0472">Membrane</keyword>
<dbReference type="STRING" id="927083.DB32_005364"/>
<keyword evidence="3" id="KW-1185">Reference proteome</keyword>
<proteinExistence type="predicted"/>
<dbReference type="AlphaFoldDB" id="A0A0F6W629"/>
<gene>
    <name evidence="2" type="ORF">DB32_005364</name>
</gene>
<evidence type="ECO:0000313" key="2">
    <source>
        <dbReference type="EMBL" id="AKF08215.1"/>
    </source>
</evidence>
<evidence type="ECO:0000256" key="1">
    <source>
        <dbReference type="SAM" id="Phobius"/>
    </source>
</evidence>
<dbReference type="KEGG" id="samy:DB32_005364"/>
<dbReference type="EMBL" id="CP011125">
    <property type="protein sequence ID" value="AKF08215.1"/>
    <property type="molecule type" value="Genomic_DNA"/>
</dbReference>
<accession>A0A0F6W629</accession>
<organism evidence="2 3">
    <name type="scientific">Sandaracinus amylolyticus</name>
    <dbReference type="NCBI Taxonomy" id="927083"/>
    <lineage>
        <taxon>Bacteria</taxon>
        <taxon>Pseudomonadati</taxon>
        <taxon>Myxococcota</taxon>
        <taxon>Polyangia</taxon>
        <taxon>Polyangiales</taxon>
        <taxon>Sandaracinaceae</taxon>
        <taxon>Sandaracinus</taxon>
    </lineage>
</organism>
<dbReference type="Proteomes" id="UP000034883">
    <property type="component" value="Chromosome"/>
</dbReference>
<protein>
    <submittedName>
        <fullName evidence="2">Uncharacterized protein</fullName>
    </submittedName>
</protein>
<keyword evidence="1" id="KW-0812">Transmembrane</keyword>
<evidence type="ECO:0000313" key="3">
    <source>
        <dbReference type="Proteomes" id="UP000034883"/>
    </source>
</evidence>
<name>A0A0F6W629_9BACT</name>